<dbReference type="KEGG" id="sbal:HUE88_09490"/>
<sequence length="166" mass="19261">MFYAQLSHHSQMKRHSLNAPDHTLYGYSLLYGFCIFSLDFSLYLKNYDVDIALANSALQTPEKDVIINATKDTLKDFFNAIRDMNIAFFDILQDTHPELFANIVMDFNCYKINRANIKKAYNALYQANISSTSILSKLRAFKPYHLFTDDNKSHIGSTHYYNLSKF</sequence>
<keyword evidence="3" id="KW-1185">Reference proteome</keyword>
<dbReference type="AlphaFoldDB" id="A0A7S7LTP8"/>
<reference evidence="2 3" key="1">
    <citation type="submission" date="2020-05" db="EMBL/GenBank/DDBJ databases">
        <title>Sulfurimonas marisnigri, sp. nov., and Sulfurimonas baltica, sp. nov., manganese oxide reducing chemolithoautotrophs of the class Epsilonproteobacteria isolated from the pelagic redoxclines of the Black and Baltic Seas and emended description of the genus Sulfurimonas.</title>
        <authorList>
            <person name="Henkel J.V."/>
            <person name="Laudan C."/>
            <person name="Werner J."/>
            <person name="Neu T."/>
            <person name="Plewe S."/>
            <person name="Sproer C."/>
            <person name="Bunk B."/>
            <person name="Schulz-Vogt H.N."/>
        </authorList>
    </citation>
    <scope>NUCLEOTIDE SEQUENCE [LARGE SCALE GENOMIC DNA]</scope>
    <source>
        <strain evidence="2 3">GD2</strain>
    </source>
</reference>
<protein>
    <submittedName>
        <fullName evidence="2">Uncharacterized protein</fullName>
    </submittedName>
</protein>
<evidence type="ECO:0000256" key="1">
    <source>
        <dbReference type="SAM" id="Phobius"/>
    </source>
</evidence>
<name>A0A7S7LTP8_9BACT</name>
<evidence type="ECO:0000313" key="3">
    <source>
        <dbReference type="Proteomes" id="UP000593994"/>
    </source>
</evidence>
<keyword evidence="1" id="KW-0472">Membrane</keyword>
<dbReference type="EMBL" id="CP054492">
    <property type="protein sequence ID" value="QOY51351.1"/>
    <property type="molecule type" value="Genomic_DNA"/>
</dbReference>
<dbReference type="RefSeq" id="WP_194368462.1">
    <property type="nucleotide sequence ID" value="NZ_CP054492.1"/>
</dbReference>
<gene>
    <name evidence="2" type="ORF">HUE88_09490</name>
</gene>
<evidence type="ECO:0000313" key="2">
    <source>
        <dbReference type="EMBL" id="QOY51351.1"/>
    </source>
</evidence>
<proteinExistence type="predicted"/>
<accession>A0A7S7LTP8</accession>
<feature type="transmembrane region" description="Helical" evidence="1">
    <location>
        <begin position="24"/>
        <end position="44"/>
    </location>
</feature>
<keyword evidence="1" id="KW-0812">Transmembrane</keyword>
<dbReference type="Proteomes" id="UP000593994">
    <property type="component" value="Chromosome"/>
</dbReference>
<organism evidence="2 3">
    <name type="scientific">Candidatus Sulfurimonas baltica</name>
    <dbReference type="NCBI Taxonomy" id="2740404"/>
    <lineage>
        <taxon>Bacteria</taxon>
        <taxon>Pseudomonadati</taxon>
        <taxon>Campylobacterota</taxon>
        <taxon>Epsilonproteobacteria</taxon>
        <taxon>Campylobacterales</taxon>
        <taxon>Sulfurimonadaceae</taxon>
        <taxon>Sulfurimonas</taxon>
    </lineage>
</organism>
<keyword evidence="1" id="KW-1133">Transmembrane helix</keyword>